<evidence type="ECO:0000313" key="12">
    <source>
        <dbReference type="EMBL" id="CAF1455183.1"/>
    </source>
</evidence>
<dbReference type="GO" id="GO:0019706">
    <property type="term" value="F:protein-cysteine S-palmitoyltransferase activity"/>
    <property type="evidence" value="ECO:0007669"/>
    <property type="project" value="UniProtKB-EC"/>
</dbReference>
<dbReference type="PANTHER" id="PTHR22883">
    <property type="entry name" value="ZINC FINGER DHHC DOMAIN CONTAINING PROTEIN"/>
    <property type="match status" value="1"/>
</dbReference>
<dbReference type="InterPro" id="IPR029021">
    <property type="entry name" value="Prot-tyrosine_phosphatase-like"/>
</dbReference>
<evidence type="ECO:0000256" key="4">
    <source>
        <dbReference type="ARBA" id="ARBA00022989"/>
    </source>
</evidence>
<organism evidence="12 14">
    <name type="scientific">Rotaria magnacalcarata</name>
    <dbReference type="NCBI Taxonomy" id="392030"/>
    <lineage>
        <taxon>Eukaryota</taxon>
        <taxon>Metazoa</taxon>
        <taxon>Spiralia</taxon>
        <taxon>Gnathifera</taxon>
        <taxon>Rotifera</taxon>
        <taxon>Eurotatoria</taxon>
        <taxon>Bdelloidea</taxon>
        <taxon>Philodinida</taxon>
        <taxon>Philodinidae</taxon>
        <taxon>Rotaria</taxon>
    </lineage>
</organism>
<sequence>MSSGVVLHMPTTVMLRRGEIYPSKTVSYFRSCWTYKAWPVIIAVVILICVIAGLHIGWDFPILIQNRHIYFPVLFILTLFYTIVNYLFASLHDPGVLPRPNADEILQTEKENNIQTDVNGHYFPSLPLPRTILVRNVPYASSYCYTCRVYRLPRVSHCSVCNVCVQNFDHHCPWINNCVGLLNYRYFCNFLLSCSLLCFLGLAGGGVAAYLRWDIYKSDPGLYFAYNIPTFFVGFIAFVFVATLAPFWCYHLGLALTGATTKEDIKSRRQEKQSGRPQSSKCTNLVVSWCGPLQPSVDWNQLYDSDHYKNQESLYNSLRPTLLSNTLIVLSQQIREHIQNLSANNYAILKQQLDVYHKTATETRATSEIPSSLAHVDINNHLQTYTIGINTFVNYHLNAQYLLIEGVQRKNLSTFWNIIWSRSISSIIMLYEITENNFFIEYWPNESNHTIKIDDEYQIDFTRRVKLLDIEICQFQLQKIGENQINQIEHIQIKNWTETKFAMDPVALLRLLYYISQKHREDKHNQTLESIAINCSDINTRALAFMTVDINRRLLNRYSFINILDTIAQLNEQLSLSIMNEFMLTVIYTTMLHLKCWTYSPNISTLKALDNQVKNLFRNVFARLYHDPLLDQFDKFTFNSLKELDAIIPSNLENRSSPTVVDHNTIYFIDSIIYHKAFMLTVARDYNSIVEIISKYKIQHCFLYQQHSAEHLDVIQKEQFQIDSHYRSNDFRCYRKSDVCIYLPSTSSRVTPLYKLSQSIVKLDHIPILICVEDILEGAIICLIANLMEQLMIDNPVDVYHQARKIADACPVFRTEDEYRHMYEWIGRWTTYDLNNPSN</sequence>
<comment type="similarity">
    <text evidence="10">Belongs to the DHHC palmitoyltransferase family.</text>
</comment>
<comment type="caution">
    <text evidence="12">The sequence shown here is derived from an EMBL/GenBank/DDBJ whole genome shotgun (WGS) entry which is preliminary data.</text>
</comment>
<dbReference type="EMBL" id="CAJNOW010020699">
    <property type="protein sequence ID" value="CAF1680960.1"/>
    <property type="molecule type" value="Genomic_DNA"/>
</dbReference>
<comment type="subcellular location">
    <subcellularLocation>
        <location evidence="1">Endomembrane system</location>
        <topology evidence="1">Multi-pass membrane protein</topology>
    </subcellularLocation>
</comment>
<feature type="transmembrane region" description="Helical" evidence="10">
    <location>
        <begin position="223"/>
        <end position="248"/>
    </location>
</feature>
<dbReference type="InterPro" id="IPR001594">
    <property type="entry name" value="Palmitoyltrfase_DHHC"/>
</dbReference>
<dbReference type="GO" id="GO:0004725">
    <property type="term" value="F:protein tyrosine phosphatase activity"/>
    <property type="evidence" value="ECO:0007669"/>
    <property type="project" value="InterPro"/>
</dbReference>
<keyword evidence="5 10" id="KW-0472">Membrane</keyword>
<dbReference type="InterPro" id="IPR039859">
    <property type="entry name" value="PFA4/ZDH16/20/ERF2-like"/>
</dbReference>
<dbReference type="EC" id="2.3.1.225" evidence="10"/>
<dbReference type="PANTHER" id="PTHR22883:SF43">
    <property type="entry name" value="PALMITOYLTRANSFERASE APP"/>
    <property type="match status" value="1"/>
</dbReference>
<dbReference type="Pfam" id="PF01529">
    <property type="entry name" value="DHHC"/>
    <property type="match status" value="1"/>
</dbReference>
<dbReference type="EMBL" id="CAJNOV010011644">
    <property type="protein sequence ID" value="CAF1455183.1"/>
    <property type="molecule type" value="Genomic_DNA"/>
</dbReference>
<keyword evidence="2 10" id="KW-0808">Transferase</keyword>
<name>A0A815PYG9_9BILA</name>
<dbReference type="SMART" id="SM00194">
    <property type="entry name" value="PTPc"/>
    <property type="match status" value="1"/>
</dbReference>
<dbReference type="GO" id="GO:0006612">
    <property type="term" value="P:protein targeting to membrane"/>
    <property type="evidence" value="ECO:0007669"/>
    <property type="project" value="TreeGrafter"/>
</dbReference>
<evidence type="ECO:0000313" key="14">
    <source>
        <dbReference type="Proteomes" id="UP000663855"/>
    </source>
</evidence>
<feature type="transmembrane region" description="Helical" evidence="10">
    <location>
        <begin position="69"/>
        <end position="89"/>
    </location>
</feature>
<keyword evidence="7" id="KW-0449">Lipoprotein</keyword>
<evidence type="ECO:0000256" key="2">
    <source>
        <dbReference type="ARBA" id="ARBA00022679"/>
    </source>
</evidence>
<dbReference type="PROSITE" id="PS50055">
    <property type="entry name" value="TYR_PHOSPHATASE_PTP"/>
    <property type="match status" value="1"/>
</dbReference>
<evidence type="ECO:0000256" key="9">
    <source>
        <dbReference type="ARBA" id="ARBA00048048"/>
    </source>
</evidence>
<comment type="catalytic activity">
    <reaction evidence="9 10">
        <text>L-cysteinyl-[protein] + hexadecanoyl-CoA = S-hexadecanoyl-L-cysteinyl-[protein] + CoA</text>
        <dbReference type="Rhea" id="RHEA:36683"/>
        <dbReference type="Rhea" id="RHEA-COMP:10131"/>
        <dbReference type="Rhea" id="RHEA-COMP:11032"/>
        <dbReference type="ChEBI" id="CHEBI:29950"/>
        <dbReference type="ChEBI" id="CHEBI:57287"/>
        <dbReference type="ChEBI" id="CHEBI:57379"/>
        <dbReference type="ChEBI" id="CHEBI:74151"/>
        <dbReference type="EC" id="2.3.1.225"/>
    </reaction>
</comment>
<evidence type="ECO:0000256" key="6">
    <source>
        <dbReference type="ARBA" id="ARBA00023139"/>
    </source>
</evidence>
<dbReference type="GO" id="GO:0005783">
    <property type="term" value="C:endoplasmic reticulum"/>
    <property type="evidence" value="ECO:0007669"/>
    <property type="project" value="TreeGrafter"/>
</dbReference>
<keyword evidence="3 10" id="KW-0812">Transmembrane</keyword>
<dbReference type="Proteomes" id="UP000663855">
    <property type="component" value="Unassembled WGS sequence"/>
</dbReference>
<evidence type="ECO:0000313" key="13">
    <source>
        <dbReference type="EMBL" id="CAF1680960.1"/>
    </source>
</evidence>
<accession>A0A815PYG9</accession>
<feature type="domain" description="Tyrosine-protein phosphatase" evidence="11">
    <location>
        <begin position="334"/>
        <end position="594"/>
    </location>
</feature>
<feature type="transmembrane region" description="Helical" evidence="10">
    <location>
        <begin position="37"/>
        <end position="57"/>
    </location>
</feature>
<dbReference type="InterPro" id="IPR000242">
    <property type="entry name" value="PTP_cat"/>
</dbReference>
<dbReference type="OrthoDB" id="9909019at2759"/>
<dbReference type="PROSITE" id="PS50216">
    <property type="entry name" value="DHHC"/>
    <property type="match status" value="1"/>
</dbReference>
<feature type="transmembrane region" description="Helical" evidence="10">
    <location>
        <begin position="190"/>
        <end position="211"/>
    </location>
</feature>
<evidence type="ECO:0000256" key="8">
    <source>
        <dbReference type="ARBA" id="ARBA00023315"/>
    </source>
</evidence>
<dbReference type="AlphaFoldDB" id="A0A815PYG9"/>
<comment type="domain">
    <text evidence="10">The DHHC domain is required for palmitoyltransferase activity.</text>
</comment>
<evidence type="ECO:0000256" key="1">
    <source>
        <dbReference type="ARBA" id="ARBA00004127"/>
    </source>
</evidence>
<evidence type="ECO:0000256" key="5">
    <source>
        <dbReference type="ARBA" id="ARBA00023136"/>
    </source>
</evidence>
<dbReference type="SUPFAM" id="SSF52799">
    <property type="entry name" value="(Phosphotyrosine protein) phosphatases II"/>
    <property type="match status" value="1"/>
</dbReference>
<evidence type="ECO:0000256" key="3">
    <source>
        <dbReference type="ARBA" id="ARBA00022692"/>
    </source>
</evidence>
<reference evidence="12" key="1">
    <citation type="submission" date="2021-02" db="EMBL/GenBank/DDBJ databases">
        <authorList>
            <person name="Nowell W R."/>
        </authorList>
    </citation>
    <scope>NUCLEOTIDE SEQUENCE</scope>
</reference>
<evidence type="ECO:0000256" key="7">
    <source>
        <dbReference type="ARBA" id="ARBA00023288"/>
    </source>
</evidence>
<gene>
    <name evidence="12" type="ORF">CJN711_LOCUS24792</name>
    <name evidence="13" type="ORF">KQP761_LOCUS36575</name>
</gene>
<evidence type="ECO:0000259" key="11">
    <source>
        <dbReference type="PROSITE" id="PS50055"/>
    </source>
</evidence>
<dbReference type="GO" id="GO:0005794">
    <property type="term" value="C:Golgi apparatus"/>
    <property type="evidence" value="ECO:0007669"/>
    <property type="project" value="TreeGrafter"/>
</dbReference>
<dbReference type="Pfam" id="PF00102">
    <property type="entry name" value="Y_phosphatase"/>
    <property type="match status" value="1"/>
</dbReference>
<keyword evidence="6" id="KW-0564">Palmitate</keyword>
<keyword evidence="4 10" id="KW-1133">Transmembrane helix</keyword>
<dbReference type="Proteomes" id="UP000663834">
    <property type="component" value="Unassembled WGS sequence"/>
</dbReference>
<dbReference type="Gene3D" id="3.90.190.10">
    <property type="entry name" value="Protein tyrosine phosphatase superfamily"/>
    <property type="match status" value="1"/>
</dbReference>
<evidence type="ECO:0000256" key="10">
    <source>
        <dbReference type="RuleBase" id="RU079119"/>
    </source>
</evidence>
<protein>
    <recommendedName>
        <fullName evidence="10">Palmitoyltransferase</fullName>
        <ecNumber evidence="10">2.3.1.225</ecNumber>
    </recommendedName>
</protein>
<keyword evidence="8 10" id="KW-0012">Acyltransferase</keyword>
<proteinExistence type="inferred from homology"/>